<organism evidence="1 2">
    <name type="scientific">Candidatus Synchoanobacter obligatus</name>
    <dbReference type="NCBI Taxonomy" id="2919597"/>
    <lineage>
        <taxon>Bacteria</taxon>
        <taxon>Pseudomonadati</taxon>
        <taxon>Pseudomonadota</taxon>
        <taxon>Gammaproteobacteria</taxon>
        <taxon>Candidatus Comchoanobacterales</taxon>
        <taxon>Candidatus Comchoanobacteraceae</taxon>
        <taxon>Candidatus Synchoanobacter</taxon>
    </lineage>
</organism>
<evidence type="ECO:0000313" key="2">
    <source>
        <dbReference type="Proteomes" id="UP001320768"/>
    </source>
</evidence>
<evidence type="ECO:0008006" key="3">
    <source>
        <dbReference type="Google" id="ProtNLM"/>
    </source>
</evidence>
<dbReference type="EMBL" id="JAKUDN010000002">
    <property type="protein sequence ID" value="MCP8352548.1"/>
    <property type="molecule type" value="Genomic_DNA"/>
</dbReference>
<comment type="caution">
    <text evidence="1">The sequence shown here is derived from an EMBL/GenBank/DDBJ whole genome shotgun (WGS) entry which is preliminary data.</text>
</comment>
<reference evidence="1 2" key="1">
    <citation type="journal article" date="2022" name="Nat. Microbiol.">
        <title>The microbiome of a bacterivorous marine choanoflagellate contains a resource-demanding obligate bacterial associate.</title>
        <authorList>
            <person name="Needham D.M."/>
            <person name="Poirier C."/>
            <person name="Bachy C."/>
            <person name="George E.E."/>
            <person name="Wilken S."/>
            <person name="Yung C.C.M."/>
            <person name="Limardo A.J."/>
            <person name="Morando M."/>
            <person name="Sudek L."/>
            <person name="Malmstrom R.R."/>
            <person name="Keeling P.J."/>
            <person name="Santoro A.E."/>
            <person name="Worden A.Z."/>
        </authorList>
    </citation>
    <scope>NUCLEOTIDE SEQUENCE [LARGE SCALE GENOMIC DNA]</scope>
    <source>
        <strain evidence="1 2">Comchoano-2</strain>
    </source>
</reference>
<name>A0ABT1L6X1_9GAMM</name>
<dbReference type="InterPro" id="IPR038622">
    <property type="entry name" value="CDPS_sf"/>
</dbReference>
<proteinExistence type="predicted"/>
<dbReference type="Gene3D" id="3.40.50.11710">
    <property type="entry name" value="Cyclodipeptide synthase"/>
    <property type="match status" value="1"/>
</dbReference>
<dbReference type="Proteomes" id="UP001320768">
    <property type="component" value="Unassembled WGS sequence"/>
</dbReference>
<keyword evidence="2" id="KW-1185">Reference proteome</keyword>
<evidence type="ECO:0000313" key="1">
    <source>
        <dbReference type="EMBL" id="MCP8352548.1"/>
    </source>
</evidence>
<sequence length="245" mass="28968">MDAQTSVKPLEQHYRISLKTIYSPHYTNQDLEELPCTIYTSFANPYFFGNRLYSFLKYLENSKKKLVIVTPGYLYRYAYMASKHINHEEGLKMAMDKQYTYINEELNPTLVSLPNLNPRIIDWEQYYKAPAFQHILQDFKSAYAKNGPFAHVMREFVCSFLKLHHQVDKETFYESDAFKMSIEFVLEECACFTYATVQGHPMILYPGRVFLDFDHLTKLEDCPKQLAYVAYASVIYKRKSKKKRK</sequence>
<protein>
    <recommendedName>
        <fullName evidence="3">Cyclodipeptide synthase</fullName>
    </recommendedName>
</protein>
<dbReference type="RefSeq" id="WP_258569654.1">
    <property type="nucleotide sequence ID" value="NZ_JAKUDN010000002.1"/>
</dbReference>
<gene>
    <name evidence="1" type="ORF">MKS91_04520</name>
</gene>
<accession>A0ABT1L6X1</accession>